<name>A0A2U1L5M9_ARTAN</name>
<reference evidence="3 4" key="1">
    <citation type="journal article" date="2018" name="Mol. Plant">
        <title>The genome of Artemisia annua provides insight into the evolution of Asteraceae family and artemisinin biosynthesis.</title>
        <authorList>
            <person name="Shen Q."/>
            <person name="Zhang L."/>
            <person name="Liao Z."/>
            <person name="Wang S."/>
            <person name="Yan T."/>
            <person name="Shi P."/>
            <person name="Liu M."/>
            <person name="Fu X."/>
            <person name="Pan Q."/>
            <person name="Wang Y."/>
            <person name="Lv Z."/>
            <person name="Lu X."/>
            <person name="Zhang F."/>
            <person name="Jiang W."/>
            <person name="Ma Y."/>
            <person name="Chen M."/>
            <person name="Hao X."/>
            <person name="Li L."/>
            <person name="Tang Y."/>
            <person name="Lv G."/>
            <person name="Zhou Y."/>
            <person name="Sun X."/>
            <person name="Brodelius P.E."/>
            <person name="Rose J.K.C."/>
            <person name="Tang K."/>
        </authorList>
    </citation>
    <scope>NUCLEOTIDE SEQUENCE [LARGE SCALE GENOMIC DNA]</scope>
    <source>
        <strain evidence="4">cv. Huhao1</strain>
        <tissue evidence="3">Leaf</tissue>
    </source>
</reference>
<protein>
    <submittedName>
        <fullName evidence="3">Development/cell death domain-containing protein</fullName>
    </submittedName>
</protein>
<feature type="region of interest" description="Disordered" evidence="1">
    <location>
        <begin position="319"/>
        <end position="393"/>
    </location>
</feature>
<accession>A0A2U1L5M9</accession>
<proteinExistence type="predicted"/>
<dbReference type="InterPro" id="IPR013989">
    <property type="entry name" value="Dev_and_cell_death_domain"/>
</dbReference>
<sequence>MADANEADEAPKVGTVPKLNSSPGEDAPQSDIAPSIISSNVEEEEDDDEGEDEEEDDDEGEDEGDYEEDEEEQEEEEGEEGNKSEEEGEKEKVNDGGSAMVVVNGEGANTGKEQNKANDVKKDENKAGETKNGEELGENSKGKEKRARPRNRNKKKDAEKASGTLAAVEDKPESSSKRKASKRVECMGMVFMCSSKTKTDCFRYKVLGLPGNKKDQVAKIYKGMRLFLFDVDLRLMYGIFKAAAPGGYNLEPKAFNSEFPSQVRFTVLEDCLPVAEEKFKEVLKKNYYTRNKFEGLLHAEQVKDLCKLFCAGRGTRRKPAAKLPRSRAVENHRVRGDESRRIRADDSHISRRREKRKRQPREEERRPREGERRPRSPPRREKRRHTDYERPPILYEREAPVRYEREAPVRYEREPPVLYEREAPVARYLPPPVASPVRYYERPIDMAPYVRDRVPEHHAYRVIDVDLSRDRERERDPYQVYSREPPYRDPVYTLPPEYIVPRDYRPPVVQAAEYRLSGGGSSLASYRDVELATTDYRSSAPSLPEYRSVTHYRY</sequence>
<comment type="caution">
    <text evidence="3">The sequence shown here is derived from an EMBL/GenBank/DDBJ whole genome shotgun (WGS) entry which is preliminary data.</text>
</comment>
<keyword evidence="4" id="KW-1185">Reference proteome</keyword>
<dbReference type="AlphaFoldDB" id="A0A2U1L5M9"/>
<feature type="compositionally biased region" description="Basic and acidic residues" evidence="1">
    <location>
        <begin position="360"/>
        <end position="374"/>
    </location>
</feature>
<feature type="compositionally biased region" description="Basic residues" evidence="1">
    <location>
        <begin position="143"/>
        <end position="155"/>
    </location>
</feature>
<feature type="compositionally biased region" description="Basic and acidic residues" evidence="1">
    <location>
        <begin position="113"/>
        <end position="142"/>
    </location>
</feature>
<evidence type="ECO:0000313" key="4">
    <source>
        <dbReference type="Proteomes" id="UP000245207"/>
    </source>
</evidence>
<dbReference type="STRING" id="35608.A0A2U1L5M9"/>
<feature type="domain" description="DCD" evidence="2">
    <location>
        <begin position="184"/>
        <end position="311"/>
    </location>
</feature>
<feature type="compositionally biased region" description="Basic and acidic residues" evidence="1">
    <location>
        <begin position="384"/>
        <end position="393"/>
    </location>
</feature>
<dbReference type="PANTHER" id="PTHR46444:SF11">
    <property type="entry name" value="DCD DOMAIN-CONTAINING PROTEIN"/>
    <property type="match status" value="1"/>
</dbReference>
<feature type="compositionally biased region" description="Acidic residues" evidence="1">
    <location>
        <begin position="41"/>
        <end position="79"/>
    </location>
</feature>
<dbReference type="PANTHER" id="PTHR46444">
    <property type="entry name" value="DCD (DEVELOPMENT AND CELL DEATH) DOMAIN PROTEIN-RELATED"/>
    <property type="match status" value="1"/>
</dbReference>
<feature type="compositionally biased region" description="Basic and acidic residues" evidence="1">
    <location>
        <begin position="80"/>
        <end position="94"/>
    </location>
</feature>
<dbReference type="SMART" id="SM00767">
    <property type="entry name" value="DCD"/>
    <property type="match status" value="1"/>
</dbReference>
<dbReference type="OrthoDB" id="1920894at2759"/>
<organism evidence="3 4">
    <name type="scientific">Artemisia annua</name>
    <name type="common">Sweet wormwood</name>
    <dbReference type="NCBI Taxonomy" id="35608"/>
    <lineage>
        <taxon>Eukaryota</taxon>
        <taxon>Viridiplantae</taxon>
        <taxon>Streptophyta</taxon>
        <taxon>Embryophyta</taxon>
        <taxon>Tracheophyta</taxon>
        <taxon>Spermatophyta</taxon>
        <taxon>Magnoliopsida</taxon>
        <taxon>eudicotyledons</taxon>
        <taxon>Gunneridae</taxon>
        <taxon>Pentapetalae</taxon>
        <taxon>asterids</taxon>
        <taxon>campanulids</taxon>
        <taxon>Asterales</taxon>
        <taxon>Asteraceae</taxon>
        <taxon>Asteroideae</taxon>
        <taxon>Anthemideae</taxon>
        <taxon>Artemisiinae</taxon>
        <taxon>Artemisia</taxon>
    </lineage>
</organism>
<gene>
    <name evidence="3" type="ORF">CTI12_AA526940</name>
</gene>
<feature type="region of interest" description="Disordered" evidence="1">
    <location>
        <begin position="1"/>
        <end position="179"/>
    </location>
</feature>
<evidence type="ECO:0000256" key="1">
    <source>
        <dbReference type="SAM" id="MobiDB-lite"/>
    </source>
</evidence>
<dbReference type="Proteomes" id="UP000245207">
    <property type="component" value="Unassembled WGS sequence"/>
</dbReference>
<dbReference type="EMBL" id="PKPP01011365">
    <property type="protein sequence ID" value="PWA44279.1"/>
    <property type="molecule type" value="Genomic_DNA"/>
</dbReference>
<evidence type="ECO:0000259" key="2">
    <source>
        <dbReference type="PROSITE" id="PS51222"/>
    </source>
</evidence>
<feature type="compositionally biased region" description="Basic and acidic residues" evidence="1">
    <location>
        <begin position="327"/>
        <end position="349"/>
    </location>
</feature>
<dbReference type="Pfam" id="PF10539">
    <property type="entry name" value="Dev_Cell_Death"/>
    <property type="match status" value="1"/>
</dbReference>
<dbReference type="PROSITE" id="PS51222">
    <property type="entry name" value="DCD"/>
    <property type="match status" value="1"/>
</dbReference>
<feature type="compositionally biased region" description="Basic residues" evidence="1">
    <location>
        <begin position="350"/>
        <end position="359"/>
    </location>
</feature>
<evidence type="ECO:0000313" key="3">
    <source>
        <dbReference type="EMBL" id="PWA44279.1"/>
    </source>
</evidence>